<reference evidence="11 12" key="1">
    <citation type="submission" date="2019-02" db="EMBL/GenBank/DDBJ databases">
        <title>Sequencing the genomes of 1000 actinobacteria strains.</title>
        <authorList>
            <person name="Klenk H.-P."/>
        </authorList>
    </citation>
    <scope>NUCLEOTIDE SEQUENCE [LARGE SCALE GENOMIC DNA]</scope>
    <source>
        <strain evidence="11 12">DSM 17364</strain>
    </source>
</reference>
<evidence type="ECO:0000256" key="6">
    <source>
        <dbReference type="ARBA" id="ARBA00022989"/>
    </source>
</evidence>
<dbReference type="AlphaFoldDB" id="A0A4Q8ADK5"/>
<feature type="transmembrane region" description="Helical" evidence="9">
    <location>
        <begin position="385"/>
        <end position="404"/>
    </location>
</feature>
<evidence type="ECO:0000256" key="1">
    <source>
        <dbReference type="ARBA" id="ARBA00004141"/>
    </source>
</evidence>
<accession>A0A4Q8ADK5</accession>
<feature type="transmembrane region" description="Helical" evidence="9">
    <location>
        <begin position="217"/>
        <end position="240"/>
    </location>
</feature>
<evidence type="ECO:0000313" key="11">
    <source>
        <dbReference type="EMBL" id="RZU62327.1"/>
    </source>
</evidence>
<feature type="transmembrane region" description="Helical" evidence="9">
    <location>
        <begin position="120"/>
        <end position="141"/>
    </location>
</feature>
<keyword evidence="4 9" id="KW-0812">Transmembrane</keyword>
<feature type="transmembrane region" description="Helical" evidence="9">
    <location>
        <begin position="42"/>
        <end position="61"/>
    </location>
</feature>
<dbReference type="EMBL" id="SHLA01000001">
    <property type="protein sequence ID" value="RZU62327.1"/>
    <property type="molecule type" value="Genomic_DNA"/>
</dbReference>
<comment type="subcellular location">
    <subcellularLocation>
        <location evidence="1">Membrane</location>
        <topology evidence="1">Multi-pass membrane protein</topology>
    </subcellularLocation>
</comment>
<keyword evidence="6 9" id="KW-1133">Transmembrane helix</keyword>
<feature type="transmembrane region" description="Helical" evidence="9">
    <location>
        <begin position="357"/>
        <end position="379"/>
    </location>
</feature>
<organism evidence="11 12">
    <name type="scientific">Zhihengliuella halotolerans</name>
    <dbReference type="NCBI Taxonomy" id="370736"/>
    <lineage>
        <taxon>Bacteria</taxon>
        <taxon>Bacillati</taxon>
        <taxon>Actinomycetota</taxon>
        <taxon>Actinomycetes</taxon>
        <taxon>Micrococcales</taxon>
        <taxon>Micrococcaceae</taxon>
        <taxon>Zhihengliuella</taxon>
    </lineage>
</organism>
<dbReference type="GO" id="GO:0016020">
    <property type="term" value="C:membrane"/>
    <property type="evidence" value="ECO:0007669"/>
    <property type="project" value="UniProtKB-SubCell"/>
</dbReference>
<evidence type="ECO:0000256" key="3">
    <source>
        <dbReference type="ARBA" id="ARBA00022448"/>
    </source>
</evidence>
<keyword evidence="5" id="KW-0029">Amino-acid transport</keyword>
<feature type="transmembrane region" description="Helical" evidence="9">
    <location>
        <begin position="67"/>
        <end position="86"/>
    </location>
</feature>
<proteinExistence type="inferred from homology"/>
<feature type="transmembrane region" description="Helical" evidence="9">
    <location>
        <begin position="303"/>
        <end position="327"/>
    </location>
</feature>
<keyword evidence="7 9" id="KW-0472">Membrane</keyword>
<dbReference type="Pfam" id="PF00324">
    <property type="entry name" value="AA_permease"/>
    <property type="match status" value="1"/>
</dbReference>
<evidence type="ECO:0000256" key="5">
    <source>
        <dbReference type="ARBA" id="ARBA00022970"/>
    </source>
</evidence>
<feature type="transmembrane region" description="Helical" evidence="9">
    <location>
        <begin position="425"/>
        <end position="443"/>
    </location>
</feature>
<dbReference type="InterPro" id="IPR004841">
    <property type="entry name" value="AA-permease/SLC12A_dom"/>
</dbReference>
<protein>
    <submittedName>
        <fullName evidence="11">L-asparagine permease</fullName>
    </submittedName>
</protein>
<evidence type="ECO:0000259" key="10">
    <source>
        <dbReference type="Pfam" id="PF00324"/>
    </source>
</evidence>
<feature type="transmembrane region" description="Helical" evidence="9">
    <location>
        <begin position="260"/>
        <end position="283"/>
    </location>
</feature>
<comment type="similarity">
    <text evidence="2">Belongs to the amino acid-polyamine-organocation (APC) superfamily. Amino acid transporter (AAT) (TC 2.A.3.1) family.</text>
</comment>
<dbReference type="GO" id="GO:0006865">
    <property type="term" value="P:amino acid transport"/>
    <property type="evidence" value="ECO:0007669"/>
    <property type="project" value="UniProtKB-KW"/>
</dbReference>
<evidence type="ECO:0000256" key="9">
    <source>
        <dbReference type="SAM" id="Phobius"/>
    </source>
</evidence>
<feature type="transmembrane region" description="Helical" evidence="9">
    <location>
        <begin position="178"/>
        <end position="197"/>
    </location>
</feature>
<keyword evidence="12" id="KW-1185">Reference proteome</keyword>
<evidence type="ECO:0000256" key="4">
    <source>
        <dbReference type="ARBA" id="ARBA00022692"/>
    </source>
</evidence>
<dbReference type="Proteomes" id="UP000292685">
    <property type="component" value="Unassembled WGS sequence"/>
</dbReference>
<dbReference type="Gene3D" id="1.20.1740.10">
    <property type="entry name" value="Amino acid/polyamine transporter I"/>
    <property type="match status" value="1"/>
</dbReference>
<evidence type="ECO:0000256" key="8">
    <source>
        <dbReference type="SAM" id="MobiDB-lite"/>
    </source>
</evidence>
<sequence>MSTSTRESAPHGAGQNDGGNGAASNLTSEGYQKSLSRRHVQMIAMGGAIGVGLFMGAGGRLASTGPALVFSYALAGLIAYFLMRALGELIMYRQTSGSFVSYAGELFGPKGAFVSGWMYVLNWVMTGIAELIAVGLYFRFFFPNVPVEISALCALVLLVAVNLFSAKAFGEVEFWASFLKVAAILIFLAVGTALVIMNAQVGESRASVDNLFAADGGMFPAGFLVSILVLNAVIFAYNGVELVGITAGEMKNAEREVPKAIRAVVVRIVVFYIGSVLLLAMLLPSDQYKAGESPFVTVFAQLGIGWIGDLMNFVVIVAALSSCNSGLYSLGRIFRTMANNGHAPSWLTRMSARHVPYAAILAVGAVYLVGILVNIWLGGTYAFDLALNTASIGVLFTWATIFACQIMLRRQKGRVSKLPMAGSPWTSWAGLISLTVIAFLISFDKMVDPETGEVFRLGLYTICCVPVIAAALWIGWRKVRRNATAAGLENERIDA</sequence>
<dbReference type="GO" id="GO:0055085">
    <property type="term" value="P:transmembrane transport"/>
    <property type="evidence" value="ECO:0007669"/>
    <property type="project" value="InterPro"/>
</dbReference>
<dbReference type="PIRSF" id="PIRSF006060">
    <property type="entry name" value="AA_transporter"/>
    <property type="match status" value="1"/>
</dbReference>
<feature type="region of interest" description="Disordered" evidence="8">
    <location>
        <begin position="1"/>
        <end position="23"/>
    </location>
</feature>
<dbReference type="PANTHER" id="PTHR43495">
    <property type="entry name" value="GABA PERMEASE"/>
    <property type="match status" value="1"/>
</dbReference>
<evidence type="ECO:0000256" key="7">
    <source>
        <dbReference type="ARBA" id="ARBA00023136"/>
    </source>
</evidence>
<dbReference type="FunFam" id="1.20.1740.10:FF:000001">
    <property type="entry name" value="Amino acid permease"/>
    <property type="match status" value="1"/>
</dbReference>
<feature type="transmembrane region" description="Helical" evidence="9">
    <location>
        <begin position="147"/>
        <end position="166"/>
    </location>
</feature>
<evidence type="ECO:0000256" key="2">
    <source>
        <dbReference type="ARBA" id="ARBA00008583"/>
    </source>
</evidence>
<comment type="caution">
    <text evidence="11">The sequence shown here is derived from an EMBL/GenBank/DDBJ whole genome shotgun (WGS) entry which is preliminary data.</text>
</comment>
<feature type="domain" description="Amino acid permease/ SLC12A" evidence="10">
    <location>
        <begin position="39"/>
        <end position="481"/>
    </location>
</feature>
<name>A0A4Q8ADK5_9MICC</name>
<feature type="transmembrane region" description="Helical" evidence="9">
    <location>
        <begin position="455"/>
        <end position="476"/>
    </location>
</feature>
<keyword evidence="3" id="KW-0813">Transport</keyword>
<gene>
    <name evidence="11" type="ORF">EV380_1920</name>
</gene>
<dbReference type="PANTHER" id="PTHR43495:SF1">
    <property type="entry name" value="L-ASPARAGINE PERMEASE"/>
    <property type="match status" value="1"/>
</dbReference>
<evidence type="ECO:0000313" key="12">
    <source>
        <dbReference type="Proteomes" id="UP000292685"/>
    </source>
</evidence>